<keyword evidence="3" id="KW-0812">Transmembrane</keyword>
<proteinExistence type="predicted"/>
<feature type="compositionally biased region" description="Polar residues" evidence="2">
    <location>
        <begin position="534"/>
        <end position="547"/>
    </location>
</feature>
<dbReference type="Proteomes" id="UP000838412">
    <property type="component" value="Chromosome 14"/>
</dbReference>
<keyword evidence="3" id="KW-0472">Membrane</keyword>
<feature type="region of interest" description="Disordered" evidence="2">
    <location>
        <begin position="442"/>
        <end position="472"/>
    </location>
</feature>
<feature type="transmembrane region" description="Helical" evidence="3">
    <location>
        <begin position="414"/>
        <end position="434"/>
    </location>
</feature>
<dbReference type="PANTHER" id="PTHR24273:SF32">
    <property type="entry name" value="HYALIN"/>
    <property type="match status" value="1"/>
</dbReference>
<dbReference type="OrthoDB" id="9922561at2759"/>
<protein>
    <submittedName>
        <fullName evidence="5">SVEP1 protein</fullName>
    </submittedName>
</protein>
<feature type="compositionally biased region" description="Basic and acidic residues" evidence="2">
    <location>
        <begin position="500"/>
        <end position="512"/>
    </location>
</feature>
<dbReference type="PANTHER" id="PTHR24273">
    <property type="entry name" value="FI04643P-RELATED"/>
    <property type="match status" value="1"/>
</dbReference>
<organism evidence="5 6">
    <name type="scientific">Branchiostoma lanceolatum</name>
    <name type="common">Common lancelet</name>
    <name type="synonym">Amphioxus lanceolatum</name>
    <dbReference type="NCBI Taxonomy" id="7740"/>
    <lineage>
        <taxon>Eukaryota</taxon>
        <taxon>Metazoa</taxon>
        <taxon>Chordata</taxon>
        <taxon>Cephalochordata</taxon>
        <taxon>Leptocardii</taxon>
        <taxon>Amphioxiformes</taxon>
        <taxon>Branchiostomatidae</taxon>
        <taxon>Branchiostoma</taxon>
    </lineage>
</organism>
<dbReference type="AlphaFoldDB" id="A0A8J9YZB0"/>
<evidence type="ECO:0000313" key="6">
    <source>
        <dbReference type="Proteomes" id="UP000838412"/>
    </source>
</evidence>
<dbReference type="InterPro" id="IPR003410">
    <property type="entry name" value="HYR_dom"/>
</dbReference>
<feature type="compositionally biased region" description="Polar residues" evidence="2">
    <location>
        <begin position="565"/>
        <end position="577"/>
    </location>
</feature>
<dbReference type="EMBL" id="OV696699">
    <property type="protein sequence ID" value="CAH1244511.1"/>
    <property type="molecule type" value="Genomic_DNA"/>
</dbReference>
<evidence type="ECO:0000256" key="3">
    <source>
        <dbReference type="SAM" id="Phobius"/>
    </source>
</evidence>
<evidence type="ECO:0000256" key="1">
    <source>
        <dbReference type="ARBA" id="ARBA00022737"/>
    </source>
</evidence>
<sequence length="628" mass="69128">MATSCSFTIIVNDSHPPRLTCPADIIRLSETPGDVITWDEPFPDDNSGQAVHLSSNHRPGVRFSRYGVYTVKYTAVDVAGNRATCDFSISIESPAASCDERDLPTVRDGRFRGCRTTAGVTTCTLKCESEFRPTLSGLDCLPSGRWDSSQVLSCLSNQLPVQVSTSMSFTFNNAPCRDNDDFANVVQTQLRASFAKTGICHVAAQNGVALCDDNLSQVITSSCQSLSSPRKQRDVTDSDIPSIQKTANSDLKLEKYNKRHPRSADELLITSPQSTTWLHKIPNNKMYTSTDDAEEKLTEIETMAYTYGDVLPVRRGSDVRRGRDVSGIDVTVQATVSPVSARDTVCSLEQRLNAVTQIVKEKVAAWSIFIDIEGNSHTVDSNSFSSAGVTHRYADGRTSFGKKCVEDSGWRKTVGIVVPCALLAIVVCIAFACLSRRKNKRQQQQRWDPRFTDLHTRSNPSFNPYDGDPVYEEIPRMVDGTKQSKGDGLRVNLSPLSRKENFYSVEPTERKQRPYASGGPYASDDFKHPAPSLKSYSSRGYSPNPTANAPLPRNPALDKARRPSLASQSSGKYSTRSDVSTVYEHMSDFESTFTVSKMAPSVGKKSSDNGSCDVYSVKFGKSVRSSRF</sequence>
<gene>
    <name evidence="5" type="primary">SVEP1</name>
    <name evidence="5" type="ORF">BLAG_LOCUS7138</name>
</gene>
<feature type="region of interest" description="Disordered" evidence="2">
    <location>
        <begin position="226"/>
        <end position="247"/>
    </location>
</feature>
<reference evidence="5" key="1">
    <citation type="submission" date="2022-01" db="EMBL/GenBank/DDBJ databases">
        <authorList>
            <person name="Braso-Vives M."/>
        </authorList>
    </citation>
    <scope>NUCLEOTIDE SEQUENCE</scope>
</reference>
<keyword evidence="1" id="KW-0677">Repeat</keyword>
<feature type="region of interest" description="Disordered" evidence="2">
    <location>
        <begin position="500"/>
        <end position="577"/>
    </location>
</feature>
<dbReference type="Pfam" id="PF02494">
    <property type="entry name" value="HYR"/>
    <property type="match status" value="1"/>
</dbReference>
<keyword evidence="3" id="KW-1133">Transmembrane helix</keyword>
<accession>A0A8J9YZB0</accession>
<evidence type="ECO:0000313" key="5">
    <source>
        <dbReference type="EMBL" id="CAH1244511.1"/>
    </source>
</evidence>
<name>A0A8J9YZB0_BRALA</name>
<feature type="domain" description="HYR" evidence="4">
    <location>
        <begin position="11"/>
        <end position="93"/>
    </location>
</feature>
<feature type="compositionally biased region" description="Basic and acidic residues" evidence="2">
    <location>
        <begin position="447"/>
        <end position="456"/>
    </location>
</feature>
<keyword evidence="6" id="KW-1185">Reference proteome</keyword>
<dbReference type="PROSITE" id="PS50825">
    <property type="entry name" value="HYR"/>
    <property type="match status" value="1"/>
</dbReference>
<evidence type="ECO:0000259" key="4">
    <source>
        <dbReference type="PROSITE" id="PS50825"/>
    </source>
</evidence>
<evidence type="ECO:0000256" key="2">
    <source>
        <dbReference type="SAM" id="MobiDB-lite"/>
    </source>
</evidence>